<dbReference type="Proteomes" id="UP001213000">
    <property type="component" value="Unassembled WGS sequence"/>
</dbReference>
<sequence length="205" mass="23272">MDREKFVYGVKNPSSWMDDCFGIGWENDITCYAPYQRYMPTQCRDDLGIPHKEHKQLSGAILKIIGLVIGPNKLTIALPEEGRQNFLEEIDRYIIPTGGSPRRYTVRDWQHLAGCSNWAFNVFPLLSPMLSNVYDQTSGIADLDKRIKVTRTVSAKRKLPLNLTDLERVVDELGHSDSCDDKLFLALILNHRAAENNPARPTAII</sequence>
<evidence type="ECO:0000313" key="1">
    <source>
        <dbReference type="EMBL" id="KAJ3576956.1"/>
    </source>
</evidence>
<evidence type="ECO:0000313" key="2">
    <source>
        <dbReference type="Proteomes" id="UP001213000"/>
    </source>
</evidence>
<reference evidence="1" key="1">
    <citation type="submission" date="2022-07" db="EMBL/GenBank/DDBJ databases">
        <title>Genome Sequence of Leucocoprinus birnbaumii.</title>
        <authorList>
            <person name="Buettner E."/>
        </authorList>
    </citation>
    <scope>NUCLEOTIDE SEQUENCE</scope>
    <source>
        <strain evidence="1">VT141</strain>
    </source>
</reference>
<proteinExistence type="predicted"/>
<organism evidence="1 2">
    <name type="scientific">Leucocoprinus birnbaumii</name>
    <dbReference type="NCBI Taxonomy" id="56174"/>
    <lineage>
        <taxon>Eukaryota</taxon>
        <taxon>Fungi</taxon>
        <taxon>Dikarya</taxon>
        <taxon>Basidiomycota</taxon>
        <taxon>Agaricomycotina</taxon>
        <taxon>Agaricomycetes</taxon>
        <taxon>Agaricomycetidae</taxon>
        <taxon>Agaricales</taxon>
        <taxon>Agaricineae</taxon>
        <taxon>Agaricaceae</taxon>
        <taxon>Leucocoprinus</taxon>
    </lineage>
</organism>
<keyword evidence="2" id="KW-1185">Reference proteome</keyword>
<name>A0AAD5YYV9_9AGAR</name>
<dbReference type="EMBL" id="JANIEX010000002">
    <property type="protein sequence ID" value="KAJ3576956.1"/>
    <property type="molecule type" value="Genomic_DNA"/>
</dbReference>
<protein>
    <submittedName>
        <fullName evidence="1">Uncharacterized protein</fullName>
    </submittedName>
</protein>
<gene>
    <name evidence="1" type="ORF">NP233_g66</name>
</gene>
<dbReference type="AlphaFoldDB" id="A0AAD5YYV9"/>
<accession>A0AAD5YYV9</accession>
<comment type="caution">
    <text evidence="1">The sequence shown here is derived from an EMBL/GenBank/DDBJ whole genome shotgun (WGS) entry which is preliminary data.</text>
</comment>